<dbReference type="GO" id="GO:0016559">
    <property type="term" value="P:peroxisome fission"/>
    <property type="evidence" value="ECO:0007669"/>
    <property type="project" value="TreeGrafter"/>
</dbReference>
<dbReference type="Gene3D" id="3.40.50.300">
    <property type="entry name" value="P-loop containing nucleotide triphosphate hydrolases"/>
    <property type="match status" value="1"/>
</dbReference>
<dbReference type="InterPro" id="IPR022812">
    <property type="entry name" value="Dynamin"/>
</dbReference>
<evidence type="ECO:0000256" key="1">
    <source>
        <dbReference type="ARBA" id="ARBA00022741"/>
    </source>
</evidence>
<dbReference type="InterPro" id="IPR001401">
    <property type="entry name" value="Dynamin_GTPase"/>
</dbReference>
<dbReference type="GO" id="GO:0006897">
    <property type="term" value="P:endocytosis"/>
    <property type="evidence" value="ECO:0007669"/>
    <property type="project" value="TreeGrafter"/>
</dbReference>
<dbReference type="InterPro" id="IPR000375">
    <property type="entry name" value="Dynamin_stalk"/>
</dbReference>
<gene>
    <name evidence="6" type="ORF">G7Y89_g12087</name>
</gene>
<dbReference type="EMBL" id="JAAMPI010001232">
    <property type="protein sequence ID" value="KAF4626072.1"/>
    <property type="molecule type" value="Genomic_DNA"/>
</dbReference>
<dbReference type="SMART" id="SM00053">
    <property type="entry name" value="DYNc"/>
    <property type="match status" value="1"/>
</dbReference>
<dbReference type="PRINTS" id="PR00195">
    <property type="entry name" value="DYNAMIN"/>
</dbReference>
<dbReference type="GO" id="GO:0005874">
    <property type="term" value="C:microtubule"/>
    <property type="evidence" value="ECO:0007669"/>
    <property type="project" value="TreeGrafter"/>
</dbReference>
<keyword evidence="3" id="KW-0175">Coiled coil</keyword>
<name>A0A8H4R9S3_9HELO</name>
<dbReference type="InterPro" id="IPR027417">
    <property type="entry name" value="P-loop_NTPase"/>
</dbReference>
<dbReference type="InterPro" id="IPR045063">
    <property type="entry name" value="Dynamin_N"/>
</dbReference>
<dbReference type="PANTHER" id="PTHR11566">
    <property type="entry name" value="DYNAMIN"/>
    <property type="match status" value="1"/>
</dbReference>
<feature type="coiled-coil region" evidence="3">
    <location>
        <begin position="552"/>
        <end position="586"/>
    </location>
</feature>
<evidence type="ECO:0000256" key="3">
    <source>
        <dbReference type="SAM" id="Coils"/>
    </source>
</evidence>
<evidence type="ECO:0000256" key="4">
    <source>
        <dbReference type="SAM" id="MobiDB-lite"/>
    </source>
</evidence>
<dbReference type="GO" id="GO:0048312">
    <property type="term" value="P:intracellular distribution of mitochondria"/>
    <property type="evidence" value="ECO:0007669"/>
    <property type="project" value="TreeGrafter"/>
</dbReference>
<dbReference type="CDD" id="cd08771">
    <property type="entry name" value="DLP_1"/>
    <property type="match status" value="1"/>
</dbReference>
<dbReference type="PROSITE" id="PS51718">
    <property type="entry name" value="G_DYNAMIN_2"/>
    <property type="match status" value="1"/>
</dbReference>
<keyword evidence="1" id="KW-0547">Nucleotide-binding</keyword>
<dbReference type="GO" id="GO:0000266">
    <property type="term" value="P:mitochondrial fission"/>
    <property type="evidence" value="ECO:0007669"/>
    <property type="project" value="TreeGrafter"/>
</dbReference>
<dbReference type="OrthoDB" id="415706at2759"/>
<dbReference type="GO" id="GO:0008017">
    <property type="term" value="F:microtubule binding"/>
    <property type="evidence" value="ECO:0007669"/>
    <property type="project" value="TreeGrafter"/>
</dbReference>
<evidence type="ECO:0000313" key="6">
    <source>
        <dbReference type="EMBL" id="KAF4626072.1"/>
    </source>
</evidence>
<dbReference type="GO" id="GO:0003924">
    <property type="term" value="F:GTPase activity"/>
    <property type="evidence" value="ECO:0007669"/>
    <property type="project" value="InterPro"/>
</dbReference>
<dbReference type="Pfam" id="PF00350">
    <property type="entry name" value="Dynamin_N"/>
    <property type="match status" value="1"/>
</dbReference>
<dbReference type="Pfam" id="PF01031">
    <property type="entry name" value="Dynamin_M"/>
    <property type="match status" value="1"/>
</dbReference>
<dbReference type="InterPro" id="IPR030381">
    <property type="entry name" value="G_DYNAMIN_dom"/>
</dbReference>
<dbReference type="GO" id="GO:0005739">
    <property type="term" value="C:mitochondrion"/>
    <property type="evidence" value="ECO:0007669"/>
    <property type="project" value="TreeGrafter"/>
</dbReference>
<feature type="compositionally biased region" description="Polar residues" evidence="4">
    <location>
        <begin position="1"/>
        <end position="12"/>
    </location>
</feature>
<evidence type="ECO:0000256" key="2">
    <source>
        <dbReference type="ARBA" id="ARBA00023134"/>
    </source>
</evidence>
<organism evidence="6 7">
    <name type="scientific">Cudoniella acicularis</name>
    <dbReference type="NCBI Taxonomy" id="354080"/>
    <lineage>
        <taxon>Eukaryota</taxon>
        <taxon>Fungi</taxon>
        <taxon>Dikarya</taxon>
        <taxon>Ascomycota</taxon>
        <taxon>Pezizomycotina</taxon>
        <taxon>Leotiomycetes</taxon>
        <taxon>Helotiales</taxon>
        <taxon>Tricladiaceae</taxon>
        <taxon>Cudoniella</taxon>
    </lineage>
</organism>
<keyword evidence="2" id="KW-0342">GTP-binding</keyword>
<reference evidence="6 7" key="1">
    <citation type="submission" date="2020-03" db="EMBL/GenBank/DDBJ databases">
        <title>Draft Genome Sequence of Cudoniella acicularis.</title>
        <authorList>
            <person name="Buettner E."/>
            <person name="Kellner H."/>
        </authorList>
    </citation>
    <scope>NUCLEOTIDE SEQUENCE [LARGE SCALE GENOMIC DNA]</scope>
    <source>
        <strain evidence="6 7">DSM 108380</strain>
    </source>
</reference>
<keyword evidence="7" id="KW-1185">Reference proteome</keyword>
<dbReference type="Proteomes" id="UP000566819">
    <property type="component" value="Unassembled WGS sequence"/>
</dbReference>
<feature type="domain" description="Dynamin-type G" evidence="5">
    <location>
        <begin position="56"/>
        <end position="339"/>
    </location>
</feature>
<evidence type="ECO:0000313" key="7">
    <source>
        <dbReference type="Proteomes" id="UP000566819"/>
    </source>
</evidence>
<dbReference type="SUPFAM" id="SSF52540">
    <property type="entry name" value="P-loop containing nucleoside triphosphate hydrolases"/>
    <property type="match status" value="1"/>
</dbReference>
<dbReference type="GO" id="GO:0016020">
    <property type="term" value="C:membrane"/>
    <property type="evidence" value="ECO:0007669"/>
    <property type="project" value="TreeGrafter"/>
</dbReference>
<accession>A0A8H4R9S3</accession>
<evidence type="ECO:0000259" key="5">
    <source>
        <dbReference type="PROSITE" id="PS51718"/>
    </source>
</evidence>
<proteinExistence type="predicted"/>
<dbReference type="AlphaFoldDB" id="A0A8H4R9S3"/>
<dbReference type="GO" id="GO:0005525">
    <property type="term" value="F:GTP binding"/>
    <property type="evidence" value="ECO:0007669"/>
    <property type="project" value="InterPro"/>
</dbReference>
<sequence>MNSNGPNCQTYPIHSEFPPQPPPIKKKNPFTHAHDPKHIELLNTLARLQSLQTGIEFEIPQIIVCGAQSSGKSSVLEAITEIPFPRSGSTCTRFITKVTLKPSERESVTTSIQPGASSSRNPSFTFEPITNLANLSDELPRQFEAAAELILGGQRPTDFSTDTLCITICGPNRPILQILDLPGLIIHDTDPKNINLVRAMVDTEMKKPHSIILAVVDANNDPKTQQILALCYEFDIEGRRTVGIITHPDGVPPMRAEVYVNIALGQSSEVNIRHPWHVLRNRNTVELRMSTTIEVRNETERQFLKKHPWNQLGPDNLGVETLRTRLSKMLLENASQMFPAIVAQARRRLHELEVIHKRLGGDNRTQEEMENIFTDCARKLSRMTASHANGGSLYETSDLEPSHAIHLRSRIVEQGELFRDRITNEGHLWVSQLDISTIDPDSDLRSIAKGSRISPMQKRQPEVKSRDAEIAAAKKTLDQKRGMGLPLTWDSGHIDEFFWFQSREWDGIASEHITKIYEHCEKYFYHATLIAFRPENGKYASPTFTNYKVVASRLFQVSRKKLEQRKDKAERELEEIELDRRCFQININPRYIAEYRQQRNQRNEAGNFVENMESGEVNPNTLAEHQGRHSQEDLSTEVVEDFLRAAWIHYKVIERHFLDNISDVARDLVEIDSKSFKALVEEDRDIEKERDHIRDEIKAPYSDSSSIYKTVVKDVSDNLLS</sequence>
<dbReference type="PANTHER" id="PTHR11566:SF21">
    <property type="entry name" value="DYNAMIN RELATED PROTEIN 1, ISOFORM A"/>
    <property type="match status" value="1"/>
</dbReference>
<protein>
    <recommendedName>
        <fullName evidence="5">Dynamin-type G domain-containing protein</fullName>
    </recommendedName>
</protein>
<feature type="region of interest" description="Disordered" evidence="4">
    <location>
        <begin position="1"/>
        <end position="32"/>
    </location>
</feature>
<comment type="caution">
    <text evidence="6">The sequence shown here is derived from an EMBL/GenBank/DDBJ whole genome shotgun (WGS) entry which is preliminary data.</text>
</comment>